<organism evidence="1 2">
    <name type="scientific">Pyrus ussuriensis x Pyrus communis</name>
    <dbReference type="NCBI Taxonomy" id="2448454"/>
    <lineage>
        <taxon>Eukaryota</taxon>
        <taxon>Viridiplantae</taxon>
        <taxon>Streptophyta</taxon>
        <taxon>Embryophyta</taxon>
        <taxon>Tracheophyta</taxon>
        <taxon>Spermatophyta</taxon>
        <taxon>Magnoliopsida</taxon>
        <taxon>eudicotyledons</taxon>
        <taxon>Gunneridae</taxon>
        <taxon>Pentapetalae</taxon>
        <taxon>rosids</taxon>
        <taxon>fabids</taxon>
        <taxon>Rosales</taxon>
        <taxon>Rosaceae</taxon>
        <taxon>Amygdaloideae</taxon>
        <taxon>Maleae</taxon>
        <taxon>Pyrus</taxon>
    </lineage>
</organism>
<dbReference type="Proteomes" id="UP000327157">
    <property type="component" value="Unassembled WGS sequence"/>
</dbReference>
<dbReference type="AlphaFoldDB" id="A0A5N5I0C9"/>
<gene>
    <name evidence="1" type="ORF">D8674_041005</name>
</gene>
<reference evidence="1 2" key="1">
    <citation type="submission" date="2019-09" db="EMBL/GenBank/DDBJ databases">
        <authorList>
            <person name="Ou C."/>
        </authorList>
    </citation>
    <scope>NUCLEOTIDE SEQUENCE [LARGE SCALE GENOMIC DNA]</scope>
    <source>
        <strain evidence="1">S2</strain>
        <tissue evidence="1">Leaf</tissue>
    </source>
</reference>
<protein>
    <submittedName>
        <fullName evidence="1">Uncharacterized protein</fullName>
    </submittedName>
</protein>
<evidence type="ECO:0000313" key="1">
    <source>
        <dbReference type="EMBL" id="KAB2631911.1"/>
    </source>
</evidence>
<comment type="caution">
    <text evidence="1">The sequence shown here is derived from an EMBL/GenBank/DDBJ whole genome shotgun (WGS) entry which is preliminary data.</text>
</comment>
<dbReference type="EMBL" id="SMOL01000129">
    <property type="protein sequence ID" value="KAB2631911.1"/>
    <property type="molecule type" value="Genomic_DNA"/>
</dbReference>
<accession>A0A5N5I0C9</accession>
<reference evidence="1 2" key="2">
    <citation type="submission" date="2019-11" db="EMBL/GenBank/DDBJ databases">
        <title>A de novo genome assembly of a pear dwarfing rootstock.</title>
        <authorList>
            <person name="Wang F."/>
            <person name="Wang J."/>
            <person name="Li S."/>
            <person name="Zhang Y."/>
            <person name="Fang M."/>
            <person name="Ma L."/>
            <person name="Zhao Y."/>
            <person name="Jiang S."/>
        </authorList>
    </citation>
    <scope>NUCLEOTIDE SEQUENCE [LARGE SCALE GENOMIC DNA]</scope>
    <source>
        <strain evidence="1">S2</strain>
        <tissue evidence="1">Leaf</tissue>
    </source>
</reference>
<proteinExistence type="predicted"/>
<keyword evidence="2" id="KW-1185">Reference proteome</keyword>
<name>A0A5N5I0C9_9ROSA</name>
<dbReference type="OrthoDB" id="10251154at2759"/>
<evidence type="ECO:0000313" key="2">
    <source>
        <dbReference type="Proteomes" id="UP000327157"/>
    </source>
</evidence>
<sequence>MGVKQDGGTILYKRVKKFLRGAEANLEGLKDKKSKGQLAVREELYGKSAQAAAKAGKTVKAAMLGEIINYLKLRLQVKMYVGFEGSGIPFSQDDWIGPYLHVLFSLLRAGTHENFKLGIPFVAFFVLADAIR</sequence>